<accession>X1G9Z2</accession>
<dbReference type="GO" id="GO:0009236">
    <property type="term" value="P:cobalamin biosynthetic process"/>
    <property type="evidence" value="ECO:0007669"/>
    <property type="project" value="UniProtKB-KW"/>
</dbReference>
<dbReference type="GO" id="GO:0008939">
    <property type="term" value="F:nicotinate-nucleotide-dimethylbenzimidazole phosphoribosyltransferase activity"/>
    <property type="evidence" value="ECO:0007669"/>
    <property type="project" value="UniProtKB-EC"/>
</dbReference>
<dbReference type="CDD" id="cd02439">
    <property type="entry name" value="DMB-PRT_CobT"/>
    <property type="match status" value="1"/>
</dbReference>
<feature type="non-terminal residue" evidence="10">
    <location>
        <position position="219"/>
    </location>
</feature>
<sequence>MDKIKEVMEKIGSPDLESMRLARARQDTLTKPERSLGILEDLSVKVAGITGNFMPEIKEKVIITMAGDHGVADEGVSAYPREVTPQMVYNFLRDGAGINVLAKHIGARVVVVDMGVAANIEPHQKLVVKKIAYGTANMTGGPAMSYEDAKRSIEAGIEVLEREIEKGVDIVGTGDMGIGNTTPSSAVVSFITAEKVEKVTGRGTGLDDEALKSKIGVIK</sequence>
<evidence type="ECO:0000256" key="2">
    <source>
        <dbReference type="ARBA" id="ARBA00007110"/>
    </source>
</evidence>
<dbReference type="Pfam" id="PF02277">
    <property type="entry name" value="DBI_PRT"/>
    <property type="match status" value="1"/>
</dbReference>
<dbReference type="Gene3D" id="1.10.1610.10">
    <property type="match status" value="1"/>
</dbReference>
<dbReference type="UniPathway" id="UPA00061">
    <property type="reaction ID" value="UER00516"/>
</dbReference>
<dbReference type="PANTHER" id="PTHR43463">
    <property type="entry name" value="NICOTINATE-NUCLEOTIDE--DIMETHYLBENZIMIDAZOLE PHOSPHORIBOSYLTRANSFERASE"/>
    <property type="match status" value="1"/>
</dbReference>
<reference evidence="10" key="1">
    <citation type="journal article" date="2014" name="Front. Microbiol.">
        <title>High frequency of phylogenetically diverse reductive dehalogenase-homologous genes in deep subseafloor sedimentary metagenomes.</title>
        <authorList>
            <person name="Kawai M."/>
            <person name="Futagami T."/>
            <person name="Toyoda A."/>
            <person name="Takaki Y."/>
            <person name="Nishi S."/>
            <person name="Hori S."/>
            <person name="Arai W."/>
            <person name="Tsubouchi T."/>
            <person name="Morono Y."/>
            <person name="Uchiyama I."/>
            <person name="Ito T."/>
            <person name="Fujiyama A."/>
            <person name="Inagaki F."/>
            <person name="Takami H."/>
        </authorList>
    </citation>
    <scope>NUCLEOTIDE SEQUENCE</scope>
    <source>
        <strain evidence="10">Expedition CK06-06</strain>
    </source>
</reference>
<evidence type="ECO:0000256" key="1">
    <source>
        <dbReference type="ARBA" id="ARBA00005049"/>
    </source>
</evidence>
<dbReference type="PANTHER" id="PTHR43463:SF1">
    <property type="entry name" value="NICOTINATE-NUCLEOTIDE--DIMETHYLBENZIMIDAZOLE PHOSPHORIBOSYLTRANSFERASE"/>
    <property type="match status" value="1"/>
</dbReference>
<comment type="similarity">
    <text evidence="2">Belongs to the CobT family.</text>
</comment>
<gene>
    <name evidence="10" type="ORF">S03H2_10891</name>
</gene>
<dbReference type="EC" id="2.4.2.21" evidence="3"/>
<dbReference type="AlphaFoldDB" id="X1G9Z2"/>
<keyword evidence="7" id="KW-0808">Transferase</keyword>
<evidence type="ECO:0000256" key="9">
    <source>
        <dbReference type="ARBA" id="ARBA00047340"/>
    </source>
</evidence>
<evidence type="ECO:0000256" key="4">
    <source>
        <dbReference type="ARBA" id="ARBA00015486"/>
    </source>
</evidence>
<dbReference type="InterPro" id="IPR003200">
    <property type="entry name" value="Nict_dMeBzImd_PRibTrfase"/>
</dbReference>
<evidence type="ECO:0000256" key="8">
    <source>
        <dbReference type="ARBA" id="ARBA00030686"/>
    </source>
</evidence>
<comment type="caution">
    <text evidence="10">The sequence shown here is derived from an EMBL/GenBank/DDBJ whole genome shotgun (WGS) entry which is preliminary data.</text>
</comment>
<evidence type="ECO:0000313" key="10">
    <source>
        <dbReference type="EMBL" id="GAH38399.1"/>
    </source>
</evidence>
<proteinExistence type="inferred from homology"/>
<dbReference type="InterPro" id="IPR023195">
    <property type="entry name" value="Nict_dMeBzImd_PRibTrfase_N"/>
</dbReference>
<dbReference type="Gene3D" id="3.40.50.10210">
    <property type="match status" value="1"/>
</dbReference>
<comment type="catalytic activity">
    <reaction evidence="9">
        <text>5,6-dimethylbenzimidazole + nicotinate beta-D-ribonucleotide = alpha-ribazole 5'-phosphate + nicotinate + H(+)</text>
        <dbReference type="Rhea" id="RHEA:11196"/>
        <dbReference type="ChEBI" id="CHEBI:15378"/>
        <dbReference type="ChEBI" id="CHEBI:15890"/>
        <dbReference type="ChEBI" id="CHEBI:32544"/>
        <dbReference type="ChEBI" id="CHEBI:57502"/>
        <dbReference type="ChEBI" id="CHEBI:57918"/>
        <dbReference type="EC" id="2.4.2.21"/>
    </reaction>
</comment>
<evidence type="ECO:0000256" key="6">
    <source>
        <dbReference type="ARBA" id="ARBA00022676"/>
    </source>
</evidence>
<keyword evidence="5" id="KW-0169">Cobalamin biosynthesis</keyword>
<evidence type="ECO:0000256" key="5">
    <source>
        <dbReference type="ARBA" id="ARBA00022573"/>
    </source>
</evidence>
<evidence type="ECO:0000256" key="7">
    <source>
        <dbReference type="ARBA" id="ARBA00022679"/>
    </source>
</evidence>
<name>X1G9Z2_9ZZZZ</name>
<protein>
    <recommendedName>
        <fullName evidence="4">Nicotinate-nucleotide--dimethylbenzimidazole phosphoribosyltransferase</fullName>
        <ecNumber evidence="3">2.4.2.21</ecNumber>
    </recommendedName>
    <alternativeName>
        <fullName evidence="8">N(1)-alpha-phosphoribosyltransferase</fullName>
    </alternativeName>
</protein>
<dbReference type="EMBL" id="BARU01005577">
    <property type="protein sequence ID" value="GAH38399.1"/>
    <property type="molecule type" value="Genomic_DNA"/>
</dbReference>
<evidence type="ECO:0000256" key="3">
    <source>
        <dbReference type="ARBA" id="ARBA00011991"/>
    </source>
</evidence>
<comment type="pathway">
    <text evidence="1">Nucleoside biosynthesis; alpha-ribazole biosynthesis; alpha-ribazole from 5,6-dimethylbenzimidazole: step 1/2.</text>
</comment>
<keyword evidence="6" id="KW-0328">Glycosyltransferase</keyword>
<dbReference type="SUPFAM" id="SSF52733">
    <property type="entry name" value="Nicotinate mononucleotide:5,6-dimethylbenzimidazole phosphoribosyltransferase (CobT)"/>
    <property type="match status" value="1"/>
</dbReference>
<dbReference type="InterPro" id="IPR036087">
    <property type="entry name" value="Nict_dMeBzImd_PRibTrfase_sf"/>
</dbReference>
<organism evidence="10">
    <name type="scientific">marine sediment metagenome</name>
    <dbReference type="NCBI Taxonomy" id="412755"/>
    <lineage>
        <taxon>unclassified sequences</taxon>
        <taxon>metagenomes</taxon>
        <taxon>ecological metagenomes</taxon>
    </lineage>
</organism>